<accession>A0A1X7UDD2</accession>
<evidence type="ECO:0000313" key="1">
    <source>
        <dbReference type="EnsemblMetazoa" id="Aqu2.1.25506_001"/>
    </source>
</evidence>
<name>A0A1X7UDD2_AMPQE</name>
<dbReference type="AlphaFoldDB" id="A0A1X7UDD2"/>
<sequence length="140" mass="15865">MATSSSESIPPSKKRRLALSLFKKKSEESFTIVEDDELEVAKGVVPFNTKNNTWAVQNFNNWSMSRNSRLPDDHVPPNLYSFSYADECLNGCVSSSRRRVKSQASRIHHPHCMPFFVAYMASVDSVESSSAFWIKLTLDL</sequence>
<dbReference type="InParanoid" id="A0A1X7UDD2"/>
<protein>
    <submittedName>
        <fullName evidence="1">Uncharacterized protein</fullName>
    </submittedName>
</protein>
<dbReference type="EnsemblMetazoa" id="Aqu2.1.25506_001">
    <property type="protein sequence ID" value="Aqu2.1.25506_001"/>
    <property type="gene ID" value="Aqu2.1.25506"/>
</dbReference>
<proteinExistence type="predicted"/>
<reference evidence="1" key="1">
    <citation type="submission" date="2017-05" db="UniProtKB">
        <authorList>
            <consortium name="EnsemblMetazoa"/>
        </authorList>
    </citation>
    <scope>IDENTIFICATION</scope>
</reference>
<organism evidence="1">
    <name type="scientific">Amphimedon queenslandica</name>
    <name type="common">Sponge</name>
    <dbReference type="NCBI Taxonomy" id="400682"/>
    <lineage>
        <taxon>Eukaryota</taxon>
        <taxon>Metazoa</taxon>
        <taxon>Porifera</taxon>
        <taxon>Demospongiae</taxon>
        <taxon>Heteroscleromorpha</taxon>
        <taxon>Haplosclerida</taxon>
        <taxon>Niphatidae</taxon>
        <taxon>Amphimedon</taxon>
    </lineage>
</organism>